<keyword evidence="2" id="KW-1185">Reference proteome</keyword>
<accession>A0ABV0PJC5</accession>
<dbReference type="EMBL" id="JAHRIO010077448">
    <property type="protein sequence ID" value="MEQ2183553.1"/>
    <property type="molecule type" value="Genomic_DNA"/>
</dbReference>
<name>A0ABV0PJC5_9TELE</name>
<evidence type="ECO:0000313" key="2">
    <source>
        <dbReference type="Proteomes" id="UP001476798"/>
    </source>
</evidence>
<comment type="caution">
    <text evidence="1">The sequence shown here is derived from an EMBL/GenBank/DDBJ whole genome shotgun (WGS) entry which is preliminary data.</text>
</comment>
<evidence type="ECO:0000313" key="1">
    <source>
        <dbReference type="EMBL" id="MEQ2183553.1"/>
    </source>
</evidence>
<organism evidence="1 2">
    <name type="scientific">Goodea atripinnis</name>
    <dbReference type="NCBI Taxonomy" id="208336"/>
    <lineage>
        <taxon>Eukaryota</taxon>
        <taxon>Metazoa</taxon>
        <taxon>Chordata</taxon>
        <taxon>Craniata</taxon>
        <taxon>Vertebrata</taxon>
        <taxon>Euteleostomi</taxon>
        <taxon>Actinopterygii</taxon>
        <taxon>Neopterygii</taxon>
        <taxon>Teleostei</taxon>
        <taxon>Neoteleostei</taxon>
        <taxon>Acanthomorphata</taxon>
        <taxon>Ovalentaria</taxon>
        <taxon>Atherinomorphae</taxon>
        <taxon>Cyprinodontiformes</taxon>
        <taxon>Goodeidae</taxon>
        <taxon>Goodea</taxon>
    </lineage>
</organism>
<sequence>MSHLDSGSPVEVWSYLFSAVPPPSAASSAPPTQTNPGHKGTEGIFFCEVTKIRLDIPVTEHLPPECCVDISLRPESSQVFLPFSSSSYCVPCSETLRDVSSGFQSYSVYCSASSGMCLPEIS</sequence>
<proteinExistence type="predicted"/>
<gene>
    <name evidence="1" type="ORF">GOODEAATRI_033813</name>
</gene>
<protein>
    <submittedName>
        <fullName evidence="1">Uncharacterized protein</fullName>
    </submittedName>
</protein>
<dbReference type="Proteomes" id="UP001476798">
    <property type="component" value="Unassembled WGS sequence"/>
</dbReference>
<reference evidence="1 2" key="1">
    <citation type="submission" date="2021-06" db="EMBL/GenBank/DDBJ databases">
        <authorList>
            <person name="Palmer J.M."/>
        </authorList>
    </citation>
    <scope>NUCLEOTIDE SEQUENCE [LARGE SCALE GENOMIC DNA]</scope>
    <source>
        <strain evidence="1 2">GA_2019</strain>
        <tissue evidence="1">Muscle</tissue>
    </source>
</reference>